<sequence>MLAARRRRCDGNVPVAAPPARFGALAPMIVMAVVSTPLRLLNLPVSVGNLSMAVDWSVRQLACLVDNSLVELCAEFLSFACTSKSLKEIYRVFTFPAMYDESNPSRKPVFCSLVA</sequence>
<reference evidence="1 2" key="2">
    <citation type="submission" date="2018-11" db="EMBL/GenBank/DDBJ databases">
        <authorList>
            <consortium name="Pathogen Informatics"/>
        </authorList>
    </citation>
    <scope>NUCLEOTIDE SEQUENCE [LARGE SCALE GENOMIC DNA]</scope>
</reference>
<evidence type="ECO:0000313" key="3">
    <source>
        <dbReference type="WBParaSite" id="SBAD_0000081001-mRNA-1"/>
    </source>
</evidence>
<dbReference type="AlphaFoldDB" id="A0A183IAZ3"/>
<evidence type="ECO:0000313" key="2">
    <source>
        <dbReference type="Proteomes" id="UP000270296"/>
    </source>
</evidence>
<dbReference type="Proteomes" id="UP000270296">
    <property type="component" value="Unassembled WGS sequence"/>
</dbReference>
<dbReference type="EMBL" id="UZAM01006625">
    <property type="protein sequence ID" value="VDO92119.1"/>
    <property type="molecule type" value="Genomic_DNA"/>
</dbReference>
<dbReference type="WBParaSite" id="SBAD_0000081001-mRNA-1">
    <property type="protein sequence ID" value="SBAD_0000081001-mRNA-1"/>
    <property type="gene ID" value="SBAD_0000081001"/>
</dbReference>
<keyword evidence="2" id="KW-1185">Reference proteome</keyword>
<reference evidence="3" key="1">
    <citation type="submission" date="2016-06" db="UniProtKB">
        <authorList>
            <consortium name="WormBaseParasite"/>
        </authorList>
    </citation>
    <scope>IDENTIFICATION</scope>
</reference>
<protein>
    <submittedName>
        <fullName evidence="3">Secreted protein</fullName>
    </submittedName>
</protein>
<gene>
    <name evidence="1" type="ORF">SBAD_LOCUS787</name>
</gene>
<accession>A0A183IAZ3</accession>
<proteinExistence type="predicted"/>
<evidence type="ECO:0000313" key="1">
    <source>
        <dbReference type="EMBL" id="VDO92119.1"/>
    </source>
</evidence>
<organism evidence="3">
    <name type="scientific">Soboliphyme baturini</name>
    <dbReference type="NCBI Taxonomy" id="241478"/>
    <lineage>
        <taxon>Eukaryota</taxon>
        <taxon>Metazoa</taxon>
        <taxon>Ecdysozoa</taxon>
        <taxon>Nematoda</taxon>
        <taxon>Enoplea</taxon>
        <taxon>Dorylaimia</taxon>
        <taxon>Dioctophymatida</taxon>
        <taxon>Dioctophymatoidea</taxon>
        <taxon>Soboliphymatidae</taxon>
        <taxon>Soboliphyme</taxon>
    </lineage>
</organism>
<name>A0A183IAZ3_9BILA</name>